<accession>A0ABU1MYN7</accession>
<keyword evidence="3" id="KW-1185">Reference proteome</keyword>
<evidence type="ECO:0000256" key="1">
    <source>
        <dbReference type="SAM" id="Phobius"/>
    </source>
</evidence>
<dbReference type="EMBL" id="JAVDRL010000005">
    <property type="protein sequence ID" value="MDR6531299.1"/>
    <property type="molecule type" value="Genomic_DNA"/>
</dbReference>
<proteinExistence type="predicted"/>
<reference evidence="2 3" key="1">
    <citation type="submission" date="2023-07" db="EMBL/GenBank/DDBJ databases">
        <title>Sorghum-associated microbial communities from plants grown in Nebraska, USA.</title>
        <authorList>
            <person name="Schachtman D."/>
        </authorList>
    </citation>
    <scope>NUCLEOTIDE SEQUENCE [LARGE SCALE GENOMIC DNA]</scope>
    <source>
        <strain evidence="2 3">DS2154</strain>
    </source>
</reference>
<name>A0ABU1MYN7_9CAUL</name>
<feature type="transmembrane region" description="Helical" evidence="1">
    <location>
        <begin position="59"/>
        <end position="77"/>
    </location>
</feature>
<evidence type="ECO:0000313" key="2">
    <source>
        <dbReference type="EMBL" id="MDR6531299.1"/>
    </source>
</evidence>
<organism evidence="2 3">
    <name type="scientific">Caulobacter rhizosphaerae</name>
    <dbReference type="NCBI Taxonomy" id="2010972"/>
    <lineage>
        <taxon>Bacteria</taxon>
        <taxon>Pseudomonadati</taxon>
        <taxon>Pseudomonadota</taxon>
        <taxon>Alphaproteobacteria</taxon>
        <taxon>Caulobacterales</taxon>
        <taxon>Caulobacteraceae</taxon>
        <taxon>Caulobacter</taxon>
    </lineage>
</organism>
<comment type="caution">
    <text evidence="2">The sequence shown here is derived from an EMBL/GenBank/DDBJ whole genome shotgun (WGS) entry which is preliminary data.</text>
</comment>
<evidence type="ECO:0000313" key="3">
    <source>
        <dbReference type="Proteomes" id="UP001262754"/>
    </source>
</evidence>
<dbReference type="InterPro" id="IPR009935">
    <property type="entry name" value="DUF1467"/>
</dbReference>
<gene>
    <name evidence="2" type="ORF">J2800_002041</name>
</gene>
<keyword evidence="1" id="KW-1133">Transmembrane helix</keyword>
<dbReference type="Pfam" id="PF07330">
    <property type="entry name" value="DUF1467"/>
    <property type="match status" value="1"/>
</dbReference>
<sequence>MGPVTCIAVYLTIWWTTLFAVLPLGNRTFKEMGIEPPPGADPGAPVNPNLKRKFFTTTWVSALVMAGLLLTIHFHLIDLPALPATY</sequence>
<keyword evidence="1" id="KW-0812">Transmembrane</keyword>
<dbReference type="Proteomes" id="UP001262754">
    <property type="component" value="Unassembled WGS sequence"/>
</dbReference>
<feature type="transmembrane region" description="Helical" evidence="1">
    <location>
        <begin position="6"/>
        <end position="25"/>
    </location>
</feature>
<keyword evidence="1" id="KW-0472">Membrane</keyword>
<protein>
    <submittedName>
        <fullName evidence="2">Secreted protein</fullName>
    </submittedName>
</protein>
<dbReference type="RefSeq" id="WP_028037620.1">
    <property type="nucleotide sequence ID" value="NZ_BMLD01000006.1"/>
</dbReference>